<organism evidence="2 3">
    <name type="scientific">Burkholderia lata (strain ATCC 17760 / DSM 23089 / LMG 22485 / NCIMB 9086 / R18194 / 383)</name>
    <dbReference type="NCBI Taxonomy" id="482957"/>
    <lineage>
        <taxon>Bacteria</taxon>
        <taxon>Pseudomonadati</taxon>
        <taxon>Pseudomonadota</taxon>
        <taxon>Betaproteobacteria</taxon>
        <taxon>Burkholderiales</taxon>
        <taxon>Burkholderiaceae</taxon>
        <taxon>Burkholderia</taxon>
        <taxon>Burkholderia cepacia complex</taxon>
    </lineage>
</organism>
<proteinExistence type="predicted"/>
<dbReference type="Proteomes" id="UP000494260">
    <property type="component" value="Unassembled WGS sequence"/>
</dbReference>
<reference evidence="2 3" key="1">
    <citation type="submission" date="2019-09" db="EMBL/GenBank/DDBJ databases">
        <authorList>
            <person name="Depoorter E."/>
        </authorList>
    </citation>
    <scope>NUCLEOTIDE SEQUENCE [LARGE SCALE GENOMIC DNA]</scope>
    <source>
        <strain evidence="2">R-18109</strain>
    </source>
</reference>
<accession>A0A6P2TVJ5</accession>
<protein>
    <recommendedName>
        <fullName evidence="4">DUF3008 domain-containing protein</fullName>
    </recommendedName>
</protein>
<dbReference type="EMBL" id="CABVQH010000004">
    <property type="protein sequence ID" value="VWC61278.1"/>
    <property type="molecule type" value="Genomic_DNA"/>
</dbReference>
<evidence type="ECO:0000313" key="2">
    <source>
        <dbReference type="EMBL" id="VWC61278.1"/>
    </source>
</evidence>
<dbReference type="Pfam" id="PF11450">
    <property type="entry name" value="DUF3008"/>
    <property type="match status" value="1"/>
</dbReference>
<evidence type="ECO:0000313" key="3">
    <source>
        <dbReference type="Proteomes" id="UP000494260"/>
    </source>
</evidence>
<name>A0A6P2TVJ5_BURL3</name>
<dbReference type="RefSeq" id="WP_174949969.1">
    <property type="nucleotide sequence ID" value="NZ_CABVQH010000004.1"/>
</dbReference>
<dbReference type="InterPro" id="IPR021553">
    <property type="entry name" value="DUF3008"/>
</dbReference>
<sequence>MSARSQARQHAAGAVLSATRGKSNIQDLEPPAKSVARSMSEKALEKMASTPTRGKPEYKHDA</sequence>
<dbReference type="AlphaFoldDB" id="A0A6P2TVJ5"/>
<gene>
    <name evidence="2" type="ORF">BLA18109_01615</name>
</gene>
<evidence type="ECO:0000256" key="1">
    <source>
        <dbReference type="SAM" id="MobiDB-lite"/>
    </source>
</evidence>
<evidence type="ECO:0008006" key="4">
    <source>
        <dbReference type="Google" id="ProtNLM"/>
    </source>
</evidence>
<feature type="region of interest" description="Disordered" evidence="1">
    <location>
        <begin position="1"/>
        <end position="62"/>
    </location>
</feature>